<reference evidence="2" key="1">
    <citation type="journal article" date="2023" name="G3 (Bethesda)">
        <title>Genome assembly and association tests identify interacting loci associated with vigor, precocity, and sex in interspecific pistachio rootstocks.</title>
        <authorList>
            <person name="Palmer W."/>
            <person name="Jacygrad E."/>
            <person name="Sagayaradj S."/>
            <person name="Cavanaugh K."/>
            <person name="Han R."/>
            <person name="Bertier L."/>
            <person name="Beede B."/>
            <person name="Kafkas S."/>
            <person name="Golino D."/>
            <person name="Preece J."/>
            <person name="Michelmore R."/>
        </authorList>
    </citation>
    <scope>NUCLEOTIDE SEQUENCE [LARGE SCALE GENOMIC DNA]</scope>
</reference>
<name>A0ACC0X2F4_9ROSI</name>
<accession>A0ACC0X2F4</accession>
<comment type="caution">
    <text evidence="1">The sequence shown here is derived from an EMBL/GenBank/DDBJ whole genome shotgun (WGS) entry which is preliminary data.</text>
</comment>
<keyword evidence="2" id="KW-1185">Reference proteome</keyword>
<evidence type="ECO:0000313" key="2">
    <source>
        <dbReference type="Proteomes" id="UP001163603"/>
    </source>
</evidence>
<organism evidence="1 2">
    <name type="scientific">Pistacia integerrima</name>
    <dbReference type="NCBI Taxonomy" id="434235"/>
    <lineage>
        <taxon>Eukaryota</taxon>
        <taxon>Viridiplantae</taxon>
        <taxon>Streptophyta</taxon>
        <taxon>Embryophyta</taxon>
        <taxon>Tracheophyta</taxon>
        <taxon>Spermatophyta</taxon>
        <taxon>Magnoliopsida</taxon>
        <taxon>eudicotyledons</taxon>
        <taxon>Gunneridae</taxon>
        <taxon>Pentapetalae</taxon>
        <taxon>rosids</taxon>
        <taxon>malvids</taxon>
        <taxon>Sapindales</taxon>
        <taxon>Anacardiaceae</taxon>
        <taxon>Pistacia</taxon>
    </lineage>
</organism>
<protein>
    <submittedName>
        <fullName evidence="1">Uncharacterized protein</fullName>
    </submittedName>
</protein>
<dbReference type="Proteomes" id="UP001163603">
    <property type="component" value="Chromosome 14"/>
</dbReference>
<dbReference type="EMBL" id="CM047749">
    <property type="protein sequence ID" value="KAJ0009712.1"/>
    <property type="molecule type" value="Genomic_DNA"/>
</dbReference>
<proteinExistence type="predicted"/>
<evidence type="ECO:0000313" key="1">
    <source>
        <dbReference type="EMBL" id="KAJ0009712.1"/>
    </source>
</evidence>
<gene>
    <name evidence="1" type="ORF">Pint_34465</name>
</gene>
<sequence>MAFTVAQGLLLLVATASMSTVLLAWLTGGGPMALTSFSGRPCPRMTPTIPLTIMHLTLSPWVDPITGTSASTTVSGRSRILLSTLMPLQYDPPSSNVFPHSVYLLPNLWSYLTCDLSRAKMIANSTQGGGDRFKFVLKRWQPYYFACGERGGLHCRYGNMKFMVMPLLRRWHY</sequence>